<proteinExistence type="predicted"/>
<dbReference type="Proteomes" id="UP001487740">
    <property type="component" value="Unassembled WGS sequence"/>
</dbReference>
<protein>
    <submittedName>
        <fullName evidence="2">Uncharacterized protein</fullName>
    </submittedName>
</protein>
<dbReference type="EMBL" id="JARAKH010000024">
    <property type="protein sequence ID" value="KAK8391219.1"/>
    <property type="molecule type" value="Genomic_DNA"/>
</dbReference>
<name>A0AAW0TTV8_SCYPA</name>
<feature type="region of interest" description="Disordered" evidence="1">
    <location>
        <begin position="80"/>
        <end position="105"/>
    </location>
</feature>
<keyword evidence="3" id="KW-1185">Reference proteome</keyword>
<organism evidence="2 3">
    <name type="scientific">Scylla paramamosain</name>
    <name type="common">Mud crab</name>
    <dbReference type="NCBI Taxonomy" id="85552"/>
    <lineage>
        <taxon>Eukaryota</taxon>
        <taxon>Metazoa</taxon>
        <taxon>Ecdysozoa</taxon>
        <taxon>Arthropoda</taxon>
        <taxon>Crustacea</taxon>
        <taxon>Multicrustacea</taxon>
        <taxon>Malacostraca</taxon>
        <taxon>Eumalacostraca</taxon>
        <taxon>Eucarida</taxon>
        <taxon>Decapoda</taxon>
        <taxon>Pleocyemata</taxon>
        <taxon>Brachyura</taxon>
        <taxon>Eubrachyura</taxon>
        <taxon>Portunoidea</taxon>
        <taxon>Portunidae</taxon>
        <taxon>Portuninae</taxon>
        <taxon>Scylla</taxon>
    </lineage>
</organism>
<reference evidence="2 3" key="1">
    <citation type="submission" date="2023-03" db="EMBL/GenBank/DDBJ databases">
        <title>High-quality genome of Scylla paramamosain provides insights in environmental adaptation.</title>
        <authorList>
            <person name="Zhang L."/>
        </authorList>
    </citation>
    <scope>NUCLEOTIDE SEQUENCE [LARGE SCALE GENOMIC DNA]</scope>
    <source>
        <strain evidence="2">LZ_2023a</strain>
        <tissue evidence="2">Muscle</tissue>
    </source>
</reference>
<dbReference type="AlphaFoldDB" id="A0AAW0TTV8"/>
<feature type="region of interest" description="Disordered" evidence="1">
    <location>
        <begin position="1"/>
        <end position="25"/>
    </location>
</feature>
<accession>A0AAW0TTV8</accession>
<gene>
    <name evidence="2" type="ORF">O3P69_017114</name>
</gene>
<evidence type="ECO:0000256" key="1">
    <source>
        <dbReference type="SAM" id="MobiDB-lite"/>
    </source>
</evidence>
<sequence>MWSSGPRANPSSGPTIRVGGGGRGLPVRTHSDVGPFYEGEMLNLSCSVTGGEYWSALLCLPCLALARLALPCFEVRGGAGRGEGKRKLNSSHSGTASPVGGFGPRSRLQQKKELAAESFRPWEVVHTGGQPGGAWWVVCLTSASVYRCDGKPRPASIITEEEKTPEYNKSLH</sequence>
<evidence type="ECO:0000313" key="3">
    <source>
        <dbReference type="Proteomes" id="UP001487740"/>
    </source>
</evidence>
<evidence type="ECO:0000313" key="2">
    <source>
        <dbReference type="EMBL" id="KAK8391219.1"/>
    </source>
</evidence>
<comment type="caution">
    <text evidence="2">The sequence shown here is derived from an EMBL/GenBank/DDBJ whole genome shotgun (WGS) entry which is preliminary data.</text>
</comment>